<keyword evidence="2" id="KW-0285">Flavoprotein</keyword>
<keyword evidence="3" id="KW-0274">FAD</keyword>
<keyword evidence="7" id="KW-1185">Reference proteome</keyword>
<dbReference type="SUPFAM" id="SSF54373">
    <property type="entry name" value="FAD-linked reductases, C-terminal domain"/>
    <property type="match status" value="1"/>
</dbReference>
<dbReference type="PANTHER" id="PTHR10961">
    <property type="entry name" value="PEROXISOMAL SARCOSINE OXIDASE"/>
    <property type="match status" value="1"/>
</dbReference>
<protein>
    <submittedName>
        <fullName evidence="6">FAD-dependent oxidoreductase</fullName>
    </submittedName>
</protein>
<evidence type="ECO:0000313" key="7">
    <source>
        <dbReference type="Proteomes" id="UP000252357"/>
    </source>
</evidence>
<dbReference type="Pfam" id="PF01266">
    <property type="entry name" value="DAO"/>
    <property type="match status" value="1"/>
</dbReference>
<sequence>MSTNPIHPQQAIESAYEVDIAIIGGGTTGTSAAYYAASAGYKTVLFEQYTIGNNYASSDGESRMFRIMYSDATMARLAESALGMWHEIQEYSGVTLLERDGLLFYGLPAASVEGNLEQCAQVMSSLGVPYTRYDTTALYQNYPVFQSLPADYFGLSQPSSCMIVVKNSLQTFCDLAANAGAALLTNCPATIVSAPPGGPYVISSPQGLFLAKSLIMAPGAWSNRLFSAFDIQLNLKIWQMTVVFFGVDTSLPWPMWYEFGPTVDNQQQLFYGFPPLEYPDMIKVSADFTNDIYDDPSQCTYQPDPVILRAMSNFVGQRFTGISTAPQNPITCLYTMTPDAQLVLDTLPNYSNVAVLTGESGRAFKYTPLFGRILVELATTGKSAYDISEFSINRPGIIQS</sequence>
<dbReference type="Gene3D" id="3.50.50.60">
    <property type="entry name" value="FAD/NAD(P)-binding domain"/>
    <property type="match status" value="1"/>
</dbReference>
<evidence type="ECO:0000256" key="3">
    <source>
        <dbReference type="ARBA" id="ARBA00022827"/>
    </source>
</evidence>
<dbReference type="RefSeq" id="WP_114402274.1">
    <property type="nucleotide sequence ID" value="NZ_QPGB01000002.1"/>
</dbReference>
<organism evidence="6 7">
    <name type="scientific">Parvibium lacunae</name>
    <dbReference type="NCBI Taxonomy" id="1888893"/>
    <lineage>
        <taxon>Bacteria</taxon>
        <taxon>Pseudomonadati</taxon>
        <taxon>Pseudomonadota</taxon>
        <taxon>Betaproteobacteria</taxon>
        <taxon>Burkholderiales</taxon>
        <taxon>Alcaligenaceae</taxon>
        <taxon>Parvibium</taxon>
    </lineage>
</organism>
<dbReference type="InterPro" id="IPR006076">
    <property type="entry name" value="FAD-dep_OxRdtase"/>
</dbReference>
<proteinExistence type="predicted"/>
<feature type="domain" description="FAD dependent oxidoreductase" evidence="5">
    <location>
        <begin position="19"/>
        <end position="377"/>
    </location>
</feature>
<comment type="caution">
    <text evidence="6">The sequence shown here is derived from an EMBL/GenBank/DDBJ whole genome shotgun (WGS) entry which is preliminary data.</text>
</comment>
<dbReference type="OrthoDB" id="109585at2"/>
<dbReference type="GO" id="GO:0050660">
    <property type="term" value="F:flavin adenine dinucleotide binding"/>
    <property type="evidence" value="ECO:0007669"/>
    <property type="project" value="InterPro"/>
</dbReference>
<evidence type="ECO:0000256" key="1">
    <source>
        <dbReference type="ARBA" id="ARBA00001974"/>
    </source>
</evidence>
<dbReference type="GO" id="GO:0008115">
    <property type="term" value="F:sarcosine oxidase activity"/>
    <property type="evidence" value="ECO:0007669"/>
    <property type="project" value="TreeGrafter"/>
</dbReference>
<dbReference type="Proteomes" id="UP000252357">
    <property type="component" value="Unassembled WGS sequence"/>
</dbReference>
<evidence type="ECO:0000259" key="5">
    <source>
        <dbReference type="Pfam" id="PF01266"/>
    </source>
</evidence>
<dbReference type="EMBL" id="QPGB01000002">
    <property type="protein sequence ID" value="RCS58190.1"/>
    <property type="molecule type" value="Genomic_DNA"/>
</dbReference>
<dbReference type="SUPFAM" id="SSF51905">
    <property type="entry name" value="FAD/NAD(P)-binding domain"/>
    <property type="match status" value="1"/>
</dbReference>
<dbReference type="Gene3D" id="3.30.9.10">
    <property type="entry name" value="D-Amino Acid Oxidase, subunit A, domain 2"/>
    <property type="match status" value="1"/>
</dbReference>
<evidence type="ECO:0000256" key="2">
    <source>
        <dbReference type="ARBA" id="ARBA00022630"/>
    </source>
</evidence>
<gene>
    <name evidence="6" type="ORF">DU000_05025</name>
</gene>
<reference evidence="6 7" key="1">
    <citation type="journal article" date="2018" name="Int. J. Syst. Evol. Microbiol.">
        <title>Parvibium lacunae gen. nov., sp. nov., a new member of the family Alcaligenaceae isolated from a freshwater pond.</title>
        <authorList>
            <person name="Chen W.M."/>
            <person name="Xie P.B."/>
            <person name="Hsu M.Y."/>
            <person name="Sheu S.Y."/>
        </authorList>
    </citation>
    <scope>NUCLEOTIDE SEQUENCE [LARGE SCALE GENOMIC DNA]</scope>
    <source>
        <strain evidence="6 7">KMB9</strain>
    </source>
</reference>
<evidence type="ECO:0000313" key="6">
    <source>
        <dbReference type="EMBL" id="RCS58190.1"/>
    </source>
</evidence>
<comment type="cofactor">
    <cofactor evidence="1">
        <name>FAD</name>
        <dbReference type="ChEBI" id="CHEBI:57692"/>
    </cofactor>
</comment>
<accession>A0A368L4W0</accession>
<evidence type="ECO:0000256" key="4">
    <source>
        <dbReference type="ARBA" id="ARBA00023002"/>
    </source>
</evidence>
<keyword evidence="4" id="KW-0560">Oxidoreductase</keyword>
<dbReference type="InterPro" id="IPR036188">
    <property type="entry name" value="FAD/NAD-bd_sf"/>
</dbReference>
<name>A0A368L4W0_9BURK</name>
<dbReference type="AlphaFoldDB" id="A0A368L4W0"/>
<dbReference type="InterPro" id="IPR045170">
    <property type="entry name" value="MTOX"/>
</dbReference>
<dbReference type="PANTHER" id="PTHR10961:SF7">
    <property type="entry name" value="FAD DEPENDENT OXIDOREDUCTASE DOMAIN-CONTAINING PROTEIN"/>
    <property type="match status" value="1"/>
</dbReference>